<keyword evidence="9" id="KW-1185">Reference proteome</keyword>
<proteinExistence type="inferred from homology"/>
<evidence type="ECO:0000259" key="7">
    <source>
        <dbReference type="PROSITE" id="PS50011"/>
    </source>
</evidence>
<keyword evidence="2 4" id="KW-0547">Nucleotide-binding</keyword>
<evidence type="ECO:0000256" key="2">
    <source>
        <dbReference type="ARBA" id="ARBA00022741"/>
    </source>
</evidence>
<protein>
    <submittedName>
        <fullName evidence="8">CAMK/CAMK1 protein kinase</fullName>
    </submittedName>
</protein>
<feature type="compositionally biased region" description="Polar residues" evidence="5">
    <location>
        <begin position="733"/>
        <end position="742"/>
    </location>
</feature>
<dbReference type="InterPro" id="IPR000253">
    <property type="entry name" value="FHA_dom"/>
</dbReference>
<dbReference type="SUPFAM" id="SSF56112">
    <property type="entry name" value="Protein kinase-like (PK-like)"/>
    <property type="match status" value="1"/>
</dbReference>
<dbReference type="Pfam" id="PF00498">
    <property type="entry name" value="FHA"/>
    <property type="match status" value="1"/>
</dbReference>
<dbReference type="CDD" id="cd22670">
    <property type="entry name" value="FHA_MEK1-like"/>
    <property type="match status" value="1"/>
</dbReference>
<comment type="caution">
    <text evidence="8">The sequence shown here is derived from an EMBL/GenBank/DDBJ whole genome shotgun (WGS) entry which is preliminary data.</text>
</comment>
<dbReference type="Gene3D" id="1.10.510.10">
    <property type="entry name" value="Transferase(Phosphotransferase) domain 1"/>
    <property type="match status" value="1"/>
</dbReference>
<feature type="domain" description="FHA" evidence="6">
    <location>
        <begin position="1"/>
        <end position="60"/>
    </location>
</feature>
<keyword evidence="3 4" id="KW-0067">ATP-binding</keyword>
<dbReference type="PROSITE" id="PS00107">
    <property type="entry name" value="PROTEIN_KINASE_ATP"/>
    <property type="match status" value="1"/>
</dbReference>
<dbReference type="PROSITE" id="PS50006">
    <property type="entry name" value="FHA_DOMAIN"/>
    <property type="match status" value="1"/>
</dbReference>
<feature type="binding site" evidence="4">
    <location>
        <position position="142"/>
    </location>
    <ligand>
        <name>ATP</name>
        <dbReference type="ChEBI" id="CHEBI:30616"/>
    </ligand>
</feature>
<keyword evidence="8" id="KW-0418">Kinase</keyword>
<organism evidence="8 9">
    <name type="scientific">Capronia epimyces CBS 606.96</name>
    <dbReference type="NCBI Taxonomy" id="1182542"/>
    <lineage>
        <taxon>Eukaryota</taxon>
        <taxon>Fungi</taxon>
        <taxon>Dikarya</taxon>
        <taxon>Ascomycota</taxon>
        <taxon>Pezizomycotina</taxon>
        <taxon>Eurotiomycetes</taxon>
        <taxon>Chaetothyriomycetidae</taxon>
        <taxon>Chaetothyriales</taxon>
        <taxon>Herpotrichiellaceae</taxon>
        <taxon>Capronia</taxon>
    </lineage>
</organism>
<name>W9XHD3_9EURO</name>
<dbReference type="EMBL" id="AMGY01000007">
    <property type="protein sequence ID" value="EXJ79912.1"/>
    <property type="molecule type" value="Genomic_DNA"/>
</dbReference>
<dbReference type="Pfam" id="PF00069">
    <property type="entry name" value="Pkinase"/>
    <property type="match status" value="1"/>
</dbReference>
<evidence type="ECO:0000256" key="4">
    <source>
        <dbReference type="PROSITE-ProRule" id="PRU10141"/>
    </source>
</evidence>
<dbReference type="HOGENOM" id="CLU_000288_105_0_1"/>
<dbReference type="AlphaFoldDB" id="W9XHD3"/>
<dbReference type="RefSeq" id="XP_007736486.1">
    <property type="nucleotide sequence ID" value="XM_007738296.1"/>
</dbReference>
<dbReference type="STRING" id="1182542.W9XHD3"/>
<dbReference type="OrthoDB" id="74764at2759"/>
<dbReference type="InterPro" id="IPR008984">
    <property type="entry name" value="SMAD_FHA_dom_sf"/>
</dbReference>
<evidence type="ECO:0000313" key="8">
    <source>
        <dbReference type="EMBL" id="EXJ79912.1"/>
    </source>
</evidence>
<feature type="region of interest" description="Disordered" evidence="5">
    <location>
        <begin position="711"/>
        <end position="754"/>
    </location>
</feature>
<feature type="compositionally biased region" description="Acidic residues" evidence="5">
    <location>
        <begin position="711"/>
        <end position="721"/>
    </location>
</feature>
<dbReference type="Gene3D" id="2.60.200.20">
    <property type="match status" value="1"/>
</dbReference>
<evidence type="ECO:0000256" key="5">
    <source>
        <dbReference type="SAM" id="MobiDB-lite"/>
    </source>
</evidence>
<comment type="similarity">
    <text evidence="1">Belongs to the protein kinase superfamily. CAMK Ser/Thr protein kinase family. CHEK2 subfamily.</text>
</comment>
<dbReference type="InterPro" id="IPR000719">
    <property type="entry name" value="Prot_kinase_dom"/>
</dbReference>
<evidence type="ECO:0000256" key="1">
    <source>
        <dbReference type="ARBA" id="ARBA00005575"/>
    </source>
</evidence>
<evidence type="ECO:0000256" key="3">
    <source>
        <dbReference type="ARBA" id="ARBA00022840"/>
    </source>
</evidence>
<dbReference type="PROSITE" id="PS00108">
    <property type="entry name" value="PROTEIN_KINASE_ST"/>
    <property type="match status" value="1"/>
</dbReference>
<dbReference type="GeneID" id="19172286"/>
<dbReference type="eggNOG" id="KOG0032">
    <property type="taxonomic scope" value="Eukaryota"/>
</dbReference>
<dbReference type="SMART" id="SM00240">
    <property type="entry name" value="FHA"/>
    <property type="match status" value="1"/>
</dbReference>
<dbReference type="Gene3D" id="3.30.200.20">
    <property type="entry name" value="Phosphorylase Kinase, domain 1"/>
    <property type="match status" value="2"/>
</dbReference>
<dbReference type="InterPro" id="IPR008271">
    <property type="entry name" value="Ser/Thr_kinase_AS"/>
</dbReference>
<dbReference type="InterPro" id="IPR011009">
    <property type="entry name" value="Kinase-like_dom_sf"/>
</dbReference>
<dbReference type="SMART" id="SM00220">
    <property type="entry name" value="S_TKc"/>
    <property type="match status" value="1"/>
</dbReference>
<reference evidence="8 9" key="1">
    <citation type="submission" date="2013-03" db="EMBL/GenBank/DDBJ databases">
        <title>The Genome Sequence of Capronia epimyces CBS 606.96.</title>
        <authorList>
            <consortium name="The Broad Institute Genomics Platform"/>
            <person name="Cuomo C."/>
            <person name="de Hoog S."/>
            <person name="Gorbushina A."/>
            <person name="Walker B."/>
            <person name="Young S.K."/>
            <person name="Zeng Q."/>
            <person name="Gargeya S."/>
            <person name="Fitzgerald M."/>
            <person name="Haas B."/>
            <person name="Abouelleil A."/>
            <person name="Allen A.W."/>
            <person name="Alvarado L."/>
            <person name="Arachchi H.M."/>
            <person name="Berlin A.M."/>
            <person name="Chapman S.B."/>
            <person name="Gainer-Dewar J."/>
            <person name="Goldberg J."/>
            <person name="Griggs A."/>
            <person name="Gujja S."/>
            <person name="Hansen M."/>
            <person name="Howarth C."/>
            <person name="Imamovic A."/>
            <person name="Ireland A."/>
            <person name="Larimer J."/>
            <person name="McCowan C."/>
            <person name="Murphy C."/>
            <person name="Pearson M."/>
            <person name="Poon T.W."/>
            <person name="Priest M."/>
            <person name="Roberts A."/>
            <person name="Saif S."/>
            <person name="Shea T."/>
            <person name="Sisk P."/>
            <person name="Sykes S."/>
            <person name="Wortman J."/>
            <person name="Nusbaum C."/>
            <person name="Birren B."/>
        </authorList>
    </citation>
    <scope>NUCLEOTIDE SEQUENCE [LARGE SCALE GENOMIC DNA]</scope>
    <source>
        <strain evidence="8 9">CBS 606.96</strain>
    </source>
</reference>
<feature type="domain" description="Protein kinase" evidence="7">
    <location>
        <begin position="113"/>
        <end position="426"/>
    </location>
</feature>
<evidence type="ECO:0000313" key="9">
    <source>
        <dbReference type="Proteomes" id="UP000019478"/>
    </source>
</evidence>
<gene>
    <name evidence="8" type="ORF">A1O3_08197</name>
</gene>
<sequence length="754" mass="85424">MVIGRDESRCQYVLSDPYVSKRHVRIYTVVYENDEPTEVDTLVYAEDLSQNGTYLNGDFIGKGNGGFLLSDGDVIRLSRRTSLSFHVVNKSKSRATFDFIQEKEMACFRQDYVVTDRLLGAGAFGKVFMSIEQTARTQVACKVVDLRKLTPKLQNQFGRAEQPAAAEYVDNRTQARIVKAWCNQKKREQGVETKLKMYFREIEILASISHPNIIGLEKVYITTNTIYLMQDIVTAGDLFSYIESKNGKLLEAEAAVIIRQILIAVRFLHQNNIVHRDIKPDNILMTSLAAGCRVVLTDFGAARRIQSQRSRMSTVVGTHEYAAPEILRRTHGRLQSKCSNGYTQAVDMWAVGCVAVILLTGGMAFSDPVTCTYSERLARDCDLEFLRKSEDWLAVRQRPRGFVEQLLVMDEKSRMTAEEALQHPWFANEAHKHEFEALYQRTIKHWRPRHPKSPVVDFQDDGTMKHLACKWGFEDFYQKSRARSHRPVEPPYKPFPRNMHLALWPKSDAKKRLSIEVLTAIRKWSPGSAARLARRAMYLSDKEVRVFLAQNVVEPDIGRNTRARTAPPCFPAPESKPAVMNQDCFPRKGRRTVADQEEETAKRAADSGTMLDTPLTRDAHPSNPEKPQASLIPNPNVLFDMINWRNPSTSKLPVPVPVPVPMAQKGSDLTNTGGSGMARKLKLKRRASSASAWASQRRVKRRGSIFDLVEDDDCDGEADFDQEPRNQAARGPSESQAKTAWGTTFPRPELYLPR</sequence>
<evidence type="ECO:0000259" key="6">
    <source>
        <dbReference type="PROSITE" id="PS50006"/>
    </source>
</evidence>
<dbReference type="GO" id="GO:0004672">
    <property type="term" value="F:protein kinase activity"/>
    <property type="evidence" value="ECO:0007669"/>
    <property type="project" value="InterPro"/>
</dbReference>
<feature type="region of interest" description="Disordered" evidence="5">
    <location>
        <begin position="590"/>
        <end position="633"/>
    </location>
</feature>
<dbReference type="PROSITE" id="PS50011">
    <property type="entry name" value="PROTEIN_KINASE_DOM"/>
    <property type="match status" value="1"/>
</dbReference>
<accession>W9XHD3</accession>
<dbReference type="Proteomes" id="UP000019478">
    <property type="component" value="Unassembled WGS sequence"/>
</dbReference>
<dbReference type="GO" id="GO:0005524">
    <property type="term" value="F:ATP binding"/>
    <property type="evidence" value="ECO:0007669"/>
    <property type="project" value="UniProtKB-UniRule"/>
</dbReference>
<dbReference type="InterPro" id="IPR017441">
    <property type="entry name" value="Protein_kinase_ATP_BS"/>
</dbReference>
<dbReference type="SUPFAM" id="SSF49879">
    <property type="entry name" value="SMAD/FHA domain"/>
    <property type="match status" value="1"/>
</dbReference>
<keyword evidence="8" id="KW-0808">Transferase</keyword>
<dbReference type="PANTHER" id="PTHR24347">
    <property type="entry name" value="SERINE/THREONINE-PROTEIN KINASE"/>
    <property type="match status" value="1"/>
</dbReference>